<feature type="domain" description="EAL" evidence="1">
    <location>
        <begin position="1"/>
        <end position="205"/>
    </location>
</feature>
<feature type="domain" description="HDOD" evidence="2">
    <location>
        <begin position="199"/>
        <end position="385"/>
    </location>
</feature>
<dbReference type="InterPro" id="IPR001633">
    <property type="entry name" value="EAL_dom"/>
</dbReference>
<dbReference type="InterPro" id="IPR014408">
    <property type="entry name" value="dGMP_Pdiesterase_EAL/HD-GYP"/>
</dbReference>
<evidence type="ECO:0000259" key="2">
    <source>
        <dbReference type="PROSITE" id="PS51833"/>
    </source>
</evidence>
<dbReference type="STRING" id="377629.TERTU_2460"/>
<dbReference type="eggNOG" id="COG3434">
    <property type="taxonomic scope" value="Bacteria"/>
</dbReference>
<keyword evidence="4" id="KW-1185">Reference proteome</keyword>
<dbReference type="InterPro" id="IPR013976">
    <property type="entry name" value="HDOD"/>
</dbReference>
<dbReference type="SMART" id="SM00052">
    <property type="entry name" value="EAL"/>
    <property type="match status" value="1"/>
</dbReference>
<reference evidence="3 4" key="1">
    <citation type="journal article" date="2009" name="PLoS ONE">
        <title>The complete genome of Teredinibacter turnerae T7901: an intracellular endosymbiont of marine wood-boring bivalves (shipworms).</title>
        <authorList>
            <person name="Yang J.C."/>
            <person name="Madupu R."/>
            <person name="Durkin A.S."/>
            <person name="Ekborg N.A."/>
            <person name="Pedamallu C.S."/>
            <person name="Hostetler J.B."/>
            <person name="Radune D."/>
            <person name="Toms B.S."/>
            <person name="Henrissat B."/>
            <person name="Coutinho P.M."/>
            <person name="Schwarz S."/>
            <person name="Field L."/>
            <person name="Trindade-Silva A.E."/>
            <person name="Soares C.A.G."/>
            <person name="Elshahawi S."/>
            <person name="Hanora A."/>
            <person name="Schmidt E.W."/>
            <person name="Haygood M.G."/>
            <person name="Posfai J."/>
            <person name="Benner J."/>
            <person name="Madinger C."/>
            <person name="Nove J."/>
            <person name="Anton B."/>
            <person name="Chaudhary K."/>
            <person name="Foster J."/>
            <person name="Holman A."/>
            <person name="Kumar S."/>
            <person name="Lessard P.A."/>
            <person name="Luyten Y.A."/>
            <person name="Slatko B."/>
            <person name="Wood N."/>
            <person name="Wu B."/>
            <person name="Teplitski M."/>
            <person name="Mougous J.D."/>
            <person name="Ward N."/>
            <person name="Eisen J.A."/>
            <person name="Badger J.H."/>
            <person name="Distel D.L."/>
        </authorList>
    </citation>
    <scope>NUCLEOTIDE SEQUENCE [LARGE SCALE GENOMIC DNA]</scope>
    <source>
        <strain evidence="4">ATCC 39867 / T7901</strain>
    </source>
</reference>
<sequence>MPDVVPLFARQPIFDRSYEVVAYELLFRHSSTNAAEITDGDMATAQVLLKVFGENQIQEVIGNHKAFVNYTRKLVCTPPPLPSKQLVVELLEDIPFDNEVAAGLKKLRHAGYEIALDDFELTAKTQPLLAYADIVKVDVLAHSREGLAAIVEHLRPYNKILLAEKVEDHQTMQFCLELGFKLFQGYFLCKPQIVQGISVSEGKQAIIKLISVLNDPEVEFDTIVKTIATDPSLSYKILRLVNSSAIGLPRHVESLNQAVTLLGLSAIKNWASYLLMANSSDKPRELCVISMSRAKFCEQLATKINGRALADAGFTVGLLYNLDAFLDMPMAELMERLRLAENLSDAIIHQRGLLGDILQNVLYFERAQWHQVNWKLFAQHSIDEEQLTAIYSNSIQWATETVSSQV</sequence>
<dbReference type="Proteomes" id="UP000009080">
    <property type="component" value="Chromosome"/>
</dbReference>
<dbReference type="InterPro" id="IPR052340">
    <property type="entry name" value="RNase_Y/CdgJ"/>
</dbReference>
<evidence type="ECO:0000313" key="3">
    <source>
        <dbReference type="EMBL" id="ACR11899.1"/>
    </source>
</evidence>
<dbReference type="PROSITE" id="PS51833">
    <property type="entry name" value="HDOD"/>
    <property type="match status" value="1"/>
</dbReference>
<dbReference type="Gene3D" id="3.20.20.450">
    <property type="entry name" value="EAL domain"/>
    <property type="match status" value="1"/>
</dbReference>
<dbReference type="PANTHER" id="PTHR33525:SF4">
    <property type="entry name" value="CYCLIC DI-GMP PHOSPHODIESTERASE CDGJ"/>
    <property type="match status" value="1"/>
</dbReference>
<dbReference type="RefSeq" id="WP_015818011.1">
    <property type="nucleotide sequence ID" value="NC_012997.1"/>
</dbReference>
<dbReference type="Pfam" id="PF08668">
    <property type="entry name" value="HDOD"/>
    <property type="match status" value="1"/>
</dbReference>
<accession>C5BL25</accession>
<dbReference type="Pfam" id="PF00563">
    <property type="entry name" value="EAL"/>
    <property type="match status" value="1"/>
</dbReference>
<dbReference type="SUPFAM" id="SSF109604">
    <property type="entry name" value="HD-domain/PDEase-like"/>
    <property type="match status" value="1"/>
</dbReference>
<dbReference type="KEGG" id="ttu:TERTU_2460"/>
<proteinExistence type="predicted"/>
<dbReference type="PROSITE" id="PS50883">
    <property type="entry name" value="EAL"/>
    <property type="match status" value="1"/>
</dbReference>
<dbReference type="SUPFAM" id="SSF141868">
    <property type="entry name" value="EAL domain-like"/>
    <property type="match status" value="1"/>
</dbReference>
<protein>
    <submittedName>
        <fullName evidence="3">HDOD/EAL domain protein</fullName>
    </submittedName>
</protein>
<dbReference type="PIRSF" id="PIRSF003180">
    <property type="entry name" value="DiGMPpdiest_YuxH"/>
    <property type="match status" value="1"/>
</dbReference>
<evidence type="ECO:0000313" key="4">
    <source>
        <dbReference type="Proteomes" id="UP000009080"/>
    </source>
</evidence>
<dbReference type="HOGENOM" id="CLU_044951_2_0_6"/>
<dbReference type="InterPro" id="IPR035919">
    <property type="entry name" value="EAL_sf"/>
</dbReference>
<evidence type="ECO:0000259" key="1">
    <source>
        <dbReference type="PROSITE" id="PS50883"/>
    </source>
</evidence>
<dbReference type="AlphaFoldDB" id="C5BL25"/>
<dbReference type="PANTHER" id="PTHR33525">
    <property type="match status" value="1"/>
</dbReference>
<name>C5BL25_TERTT</name>
<dbReference type="OrthoDB" id="9804751at2"/>
<gene>
    <name evidence="3" type="ordered locus">TERTU_2460</name>
</gene>
<dbReference type="EMBL" id="CP001614">
    <property type="protein sequence ID" value="ACR11899.1"/>
    <property type="molecule type" value="Genomic_DNA"/>
</dbReference>
<dbReference type="Gene3D" id="1.10.3210.10">
    <property type="entry name" value="Hypothetical protein af1432"/>
    <property type="match status" value="1"/>
</dbReference>
<organism evidence="3 4">
    <name type="scientific">Teredinibacter turnerae (strain ATCC 39867 / T7901)</name>
    <dbReference type="NCBI Taxonomy" id="377629"/>
    <lineage>
        <taxon>Bacteria</taxon>
        <taxon>Pseudomonadati</taxon>
        <taxon>Pseudomonadota</taxon>
        <taxon>Gammaproteobacteria</taxon>
        <taxon>Cellvibrionales</taxon>
        <taxon>Cellvibrionaceae</taxon>
        <taxon>Teredinibacter</taxon>
    </lineage>
</organism>